<dbReference type="PROSITE" id="PS50084">
    <property type="entry name" value="KH_TYPE_1"/>
    <property type="match status" value="1"/>
</dbReference>
<dbReference type="Pfam" id="PF00189">
    <property type="entry name" value="Ribosomal_S3_C"/>
    <property type="match status" value="1"/>
</dbReference>
<keyword evidence="5 8" id="KW-0687">Ribonucleoprotein</keyword>
<dbReference type="GO" id="GO:0006412">
    <property type="term" value="P:translation"/>
    <property type="evidence" value="ECO:0007669"/>
    <property type="project" value="UniProtKB-UniRule"/>
</dbReference>
<evidence type="ECO:0000256" key="3">
    <source>
        <dbReference type="ARBA" id="ARBA00022884"/>
    </source>
</evidence>
<keyword evidence="13" id="KW-1185">Reference proteome</keyword>
<dbReference type="Pfam" id="PF07650">
    <property type="entry name" value="KH_2"/>
    <property type="match status" value="1"/>
</dbReference>
<dbReference type="AlphaFoldDB" id="A0A399EKY5"/>
<dbReference type="PANTHER" id="PTHR11760">
    <property type="entry name" value="30S/40S RIBOSOMAL PROTEIN S3"/>
    <property type="match status" value="1"/>
</dbReference>
<dbReference type="PANTHER" id="PTHR11760:SF19">
    <property type="entry name" value="SMALL RIBOSOMAL SUBUNIT PROTEIN US3C"/>
    <property type="match status" value="1"/>
</dbReference>
<comment type="function">
    <text evidence="6 8">Binds the lower part of the 30S subunit head. Binds mRNA in the 70S ribosome, positioning it for translation.</text>
</comment>
<evidence type="ECO:0000256" key="10">
    <source>
        <dbReference type="SAM" id="MobiDB-lite"/>
    </source>
</evidence>
<dbReference type="InterPro" id="IPR015946">
    <property type="entry name" value="KH_dom-like_a/b"/>
</dbReference>
<dbReference type="HAMAP" id="MF_01309_B">
    <property type="entry name" value="Ribosomal_uS3_B"/>
    <property type="match status" value="1"/>
</dbReference>
<dbReference type="EMBL" id="QXDL01000080">
    <property type="protein sequence ID" value="RIH84050.1"/>
    <property type="molecule type" value="Genomic_DNA"/>
</dbReference>
<feature type="compositionally biased region" description="Gly residues" evidence="10">
    <location>
        <begin position="245"/>
        <end position="254"/>
    </location>
</feature>
<dbReference type="InterPro" id="IPR018280">
    <property type="entry name" value="Ribosomal_uS3_CS"/>
</dbReference>
<dbReference type="GO" id="GO:0022627">
    <property type="term" value="C:cytosolic small ribosomal subunit"/>
    <property type="evidence" value="ECO:0007669"/>
    <property type="project" value="TreeGrafter"/>
</dbReference>
<accession>A0A399EKY5</accession>
<dbReference type="PROSITE" id="PS50823">
    <property type="entry name" value="KH_TYPE_2"/>
    <property type="match status" value="1"/>
</dbReference>
<evidence type="ECO:0000256" key="1">
    <source>
        <dbReference type="ARBA" id="ARBA00010761"/>
    </source>
</evidence>
<dbReference type="InterPro" id="IPR001351">
    <property type="entry name" value="Ribosomal_uS3_C"/>
</dbReference>
<evidence type="ECO:0000259" key="11">
    <source>
        <dbReference type="PROSITE" id="PS50823"/>
    </source>
</evidence>
<dbReference type="InterPro" id="IPR009019">
    <property type="entry name" value="KH_sf_prok-type"/>
</dbReference>
<sequence length="254" mass="27650">MGNKINPVGLRLGITREFESRWYAGKKAYAKTIVEDRKIRAQIERELRPAGLARIDIERAADNVAVTVYAAKPGVVIGRGGETIKRLRESLQKQFPGKTVALNVQEVGNPNLSAPLVAQRVAEQIERRFAVRRSIKQAVQRVRESGAQGAKIVVSGRIGGAEQARVEWAAEGRVPLHTLRANIDYGTARAETTYGSLGVKAYVFMGEVIGGKKVGAVPAPAPRPATPRRDREDGRPRRRSAVRRSGGGTREGGE</sequence>
<dbReference type="InterPro" id="IPR004087">
    <property type="entry name" value="KH_dom"/>
</dbReference>
<dbReference type="NCBIfam" id="TIGR01009">
    <property type="entry name" value="rpsC_bact"/>
    <property type="match status" value="1"/>
</dbReference>
<keyword evidence="4 8" id="KW-0689">Ribosomal protein</keyword>
<keyword evidence="2 8" id="KW-0699">rRNA-binding</keyword>
<dbReference type="GO" id="GO:0003729">
    <property type="term" value="F:mRNA binding"/>
    <property type="evidence" value="ECO:0007669"/>
    <property type="project" value="UniProtKB-UniRule"/>
</dbReference>
<dbReference type="RefSeq" id="WP_119315156.1">
    <property type="nucleotide sequence ID" value="NZ_QXDL01000080.1"/>
</dbReference>
<dbReference type="SUPFAM" id="SSF54821">
    <property type="entry name" value="Ribosomal protein S3 C-terminal domain"/>
    <property type="match status" value="1"/>
</dbReference>
<dbReference type="CDD" id="cd02412">
    <property type="entry name" value="KH-II_30S_S3"/>
    <property type="match status" value="1"/>
</dbReference>
<dbReference type="OrthoDB" id="9806396at2"/>
<feature type="domain" description="KH type-2" evidence="11">
    <location>
        <begin position="39"/>
        <end position="108"/>
    </location>
</feature>
<keyword evidence="3 8" id="KW-0694">RNA-binding</keyword>
<evidence type="ECO:0000256" key="2">
    <source>
        <dbReference type="ARBA" id="ARBA00022730"/>
    </source>
</evidence>
<evidence type="ECO:0000256" key="5">
    <source>
        <dbReference type="ARBA" id="ARBA00023274"/>
    </source>
</evidence>
<evidence type="ECO:0000313" key="12">
    <source>
        <dbReference type="EMBL" id="RIH84050.1"/>
    </source>
</evidence>
<dbReference type="InterPro" id="IPR057258">
    <property type="entry name" value="Ribosomal_uS3"/>
</dbReference>
<dbReference type="InterPro" id="IPR005704">
    <property type="entry name" value="Ribosomal_uS3_bac-typ"/>
</dbReference>
<dbReference type="SUPFAM" id="SSF54814">
    <property type="entry name" value="Prokaryotic type KH domain (KH-domain type II)"/>
    <property type="match status" value="1"/>
</dbReference>
<proteinExistence type="inferred from homology"/>
<dbReference type="Gene3D" id="3.30.300.20">
    <property type="match status" value="1"/>
</dbReference>
<dbReference type="GO" id="GO:0003735">
    <property type="term" value="F:structural constituent of ribosome"/>
    <property type="evidence" value="ECO:0007669"/>
    <property type="project" value="InterPro"/>
</dbReference>
<evidence type="ECO:0000313" key="13">
    <source>
        <dbReference type="Proteomes" id="UP000265715"/>
    </source>
</evidence>
<protein>
    <recommendedName>
        <fullName evidence="7 8">Small ribosomal subunit protein uS3</fullName>
    </recommendedName>
</protein>
<gene>
    <name evidence="8 12" type="primary">rpsC</name>
    <name evidence="12" type="ORF">Mterra_02078</name>
</gene>
<dbReference type="FunFam" id="3.30.300.20:FF:000001">
    <property type="entry name" value="30S ribosomal protein S3"/>
    <property type="match status" value="1"/>
</dbReference>
<evidence type="ECO:0000256" key="8">
    <source>
        <dbReference type="HAMAP-Rule" id="MF_01309"/>
    </source>
</evidence>
<evidence type="ECO:0000256" key="6">
    <source>
        <dbReference type="ARBA" id="ARBA00024998"/>
    </source>
</evidence>
<name>A0A399EKY5_9DEIN</name>
<evidence type="ECO:0000256" key="4">
    <source>
        <dbReference type="ARBA" id="ARBA00022980"/>
    </source>
</evidence>
<dbReference type="SMART" id="SM00322">
    <property type="entry name" value="KH"/>
    <property type="match status" value="1"/>
</dbReference>
<organism evidence="12 13">
    <name type="scientific">Calidithermus terrae</name>
    <dbReference type="NCBI Taxonomy" id="1408545"/>
    <lineage>
        <taxon>Bacteria</taxon>
        <taxon>Thermotogati</taxon>
        <taxon>Deinococcota</taxon>
        <taxon>Deinococci</taxon>
        <taxon>Thermales</taxon>
        <taxon>Thermaceae</taxon>
        <taxon>Calidithermus</taxon>
    </lineage>
</organism>
<comment type="caution">
    <text evidence="12">The sequence shown here is derived from an EMBL/GenBank/DDBJ whole genome shotgun (WGS) entry which is preliminary data.</text>
</comment>
<dbReference type="InterPro" id="IPR004044">
    <property type="entry name" value="KH_dom_type_2"/>
</dbReference>
<reference evidence="12 13" key="1">
    <citation type="submission" date="2018-08" db="EMBL/GenBank/DDBJ databases">
        <title>Meiothermus terrae DSM 26712 genome sequencing project.</title>
        <authorList>
            <person name="Da Costa M.S."/>
            <person name="Albuquerque L."/>
            <person name="Raposo P."/>
            <person name="Froufe H.J.C."/>
            <person name="Barroso C.S."/>
            <person name="Egas C."/>
        </authorList>
    </citation>
    <scope>NUCLEOTIDE SEQUENCE [LARGE SCALE GENOMIC DNA]</scope>
    <source>
        <strain evidence="12 13">DSM 26712</strain>
    </source>
</reference>
<dbReference type="Gene3D" id="3.30.1140.32">
    <property type="entry name" value="Ribosomal protein S3, C-terminal domain"/>
    <property type="match status" value="1"/>
</dbReference>
<dbReference type="GO" id="GO:0019843">
    <property type="term" value="F:rRNA binding"/>
    <property type="evidence" value="ECO:0007669"/>
    <property type="project" value="UniProtKB-UniRule"/>
</dbReference>
<feature type="region of interest" description="Disordered" evidence="10">
    <location>
        <begin position="213"/>
        <end position="254"/>
    </location>
</feature>
<dbReference type="PROSITE" id="PS00548">
    <property type="entry name" value="RIBOSOMAL_S3"/>
    <property type="match status" value="1"/>
</dbReference>
<comment type="similarity">
    <text evidence="1 8 9">Belongs to the universal ribosomal protein uS3 family.</text>
</comment>
<dbReference type="InterPro" id="IPR036419">
    <property type="entry name" value="Ribosomal_S3_C_sf"/>
</dbReference>
<comment type="subunit">
    <text evidence="8">Part of the 30S ribosomal subunit. Forms a tight complex with proteins S10 and S14.</text>
</comment>
<evidence type="ECO:0000256" key="9">
    <source>
        <dbReference type="RuleBase" id="RU003624"/>
    </source>
</evidence>
<evidence type="ECO:0000256" key="7">
    <source>
        <dbReference type="ARBA" id="ARBA00035257"/>
    </source>
</evidence>
<dbReference type="Proteomes" id="UP000265715">
    <property type="component" value="Unassembled WGS sequence"/>
</dbReference>